<evidence type="ECO:0000313" key="3">
    <source>
        <dbReference type="EMBL" id="PIK48454.1"/>
    </source>
</evidence>
<dbReference type="GO" id="GO:0000460">
    <property type="term" value="P:maturation of 5.8S rRNA"/>
    <property type="evidence" value="ECO:0007669"/>
    <property type="project" value="TreeGrafter"/>
</dbReference>
<dbReference type="STRING" id="307972.A0A2G8KKB9"/>
<comment type="function">
    <text evidence="1">Plays a role in the recruitment of the exosome to pre-rRNA to mediate the 3'-5' end processing of the 5.8S rRNA.</text>
</comment>
<dbReference type="OrthoDB" id="1421013at2759"/>
<dbReference type="GO" id="GO:0005730">
    <property type="term" value="C:nucleolus"/>
    <property type="evidence" value="ECO:0007669"/>
    <property type="project" value="UniProtKB-SubCell"/>
</dbReference>
<keyword evidence="1" id="KW-0539">Nucleus</keyword>
<dbReference type="PANTHER" id="PTHR15341:SF3">
    <property type="entry name" value="NUCLEAR NUCLEIC ACID-BINDING PROTEIN C1D"/>
    <property type="match status" value="1"/>
</dbReference>
<keyword evidence="4" id="KW-1185">Reference proteome</keyword>
<feature type="region of interest" description="Disordered" evidence="2">
    <location>
        <begin position="63"/>
        <end position="84"/>
    </location>
</feature>
<evidence type="ECO:0000256" key="1">
    <source>
        <dbReference type="RuleBase" id="RU368003"/>
    </source>
</evidence>
<comment type="caution">
    <text evidence="3">The sequence shown here is derived from an EMBL/GenBank/DDBJ whole genome shotgun (WGS) entry which is preliminary data.</text>
</comment>
<keyword evidence="1" id="KW-0698">rRNA processing</keyword>
<dbReference type="GO" id="GO:0000178">
    <property type="term" value="C:exosome (RNase complex)"/>
    <property type="evidence" value="ECO:0007669"/>
    <property type="project" value="TreeGrafter"/>
</dbReference>
<evidence type="ECO:0000313" key="4">
    <source>
        <dbReference type="Proteomes" id="UP000230750"/>
    </source>
</evidence>
<sequence>MTSLEKAKTELVSLYAINSLFWRKNTAVHEEDETITDRQKAARLNKSAAKRFVKNALWDLNEEKGESSRKRKSDPSVKPGAKKR</sequence>
<keyword evidence="1" id="KW-0694">RNA-binding</keyword>
<keyword evidence="1" id="KW-0963">Cytoplasm</keyword>
<evidence type="ECO:0000256" key="2">
    <source>
        <dbReference type="SAM" id="MobiDB-lite"/>
    </source>
</evidence>
<keyword evidence="1" id="KW-0238">DNA-binding</keyword>
<reference evidence="3 4" key="1">
    <citation type="journal article" date="2017" name="PLoS Biol.">
        <title>The sea cucumber genome provides insights into morphological evolution and visceral regeneration.</title>
        <authorList>
            <person name="Zhang X."/>
            <person name="Sun L."/>
            <person name="Yuan J."/>
            <person name="Sun Y."/>
            <person name="Gao Y."/>
            <person name="Zhang L."/>
            <person name="Li S."/>
            <person name="Dai H."/>
            <person name="Hamel J.F."/>
            <person name="Liu C."/>
            <person name="Yu Y."/>
            <person name="Liu S."/>
            <person name="Lin W."/>
            <person name="Guo K."/>
            <person name="Jin S."/>
            <person name="Xu P."/>
            <person name="Storey K.B."/>
            <person name="Huan P."/>
            <person name="Zhang T."/>
            <person name="Zhou Y."/>
            <person name="Zhang J."/>
            <person name="Lin C."/>
            <person name="Li X."/>
            <person name="Xing L."/>
            <person name="Huo D."/>
            <person name="Sun M."/>
            <person name="Wang L."/>
            <person name="Mercier A."/>
            <person name="Li F."/>
            <person name="Yang H."/>
            <person name="Xiang J."/>
        </authorList>
    </citation>
    <scope>NUCLEOTIDE SEQUENCE [LARGE SCALE GENOMIC DNA]</scope>
    <source>
        <strain evidence="3">Shaxun</strain>
        <tissue evidence="3">Muscle</tissue>
    </source>
</reference>
<dbReference type="GO" id="GO:0003677">
    <property type="term" value="F:DNA binding"/>
    <property type="evidence" value="ECO:0007669"/>
    <property type="project" value="UniProtKB-KW"/>
</dbReference>
<dbReference type="Proteomes" id="UP000230750">
    <property type="component" value="Unassembled WGS sequence"/>
</dbReference>
<name>A0A2G8KKB9_STIJA</name>
<proteinExistence type="inferred from homology"/>
<protein>
    <recommendedName>
        <fullName evidence="1">Nuclear nucleic acid-binding protein C1D</fullName>
    </recommendedName>
</protein>
<dbReference type="InterPro" id="IPR011082">
    <property type="entry name" value="Exosome-assoc_fac/DNA_repair"/>
</dbReference>
<dbReference type="GO" id="GO:0005737">
    <property type="term" value="C:cytoplasm"/>
    <property type="evidence" value="ECO:0007669"/>
    <property type="project" value="UniProtKB-SubCell"/>
</dbReference>
<comment type="subcellular location">
    <subcellularLocation>
        <location evidence="1">Cytoplasm</location>
    </subcellularLocation>
    <subcellularLocation>
        <location evidence="1">Nucleus</location>
        <location evidence="1">Nucleolus</location>
    </subcellularLocation>
    <subcellularLocation>
        <location evidence="1">Nucleus</location>
    </subcellularLocation>
</comment>
<accession>A0A2G8KKB9</accession>
<comment type="similarity">
    <text evidence="1">Belongs to the C1D family.</text>
</comment>
<dbReference type="PANTHER" id="PTHR15341">
    <property type="entry name" value="SUN-COR STEROID HORMONE RECEPTOR CO-REPRESSOR"/>
    <property type="match status" value="1"/>
</dbReference>
<dbReference type="GO" id="GO:0010468">
    <property type="term" value="P:regulation of gene expression"/>
    <property type="evidence" value="ECO:0007669"/>
    <property type="project" value="TreeGrafter"/>
</dbReference>
<dbReference type="GO" id="GO:0003723">
    <property type="term" value="F:RNA binding"/>
    <property type="evidence" value="ECO:0007669"/>
    <property type="project" value="UniProtKB-UniRule"/>
</dbReference>
<dbReference type="EMBL" id="MRZV01000522">
    <property type="protein sequence ID" value="PIK48454.1"/>
    <property type="molecule type" value="Genomic_DNA"/>
</dbReference>
<comment type="subunit">
    <text evidence="1">Monomer and homodimer.</text>
</comment>
<gene>
    <name evidence="3" type="ORF">BSL78_14702</name>
</gene>
<dbReference type="AlphaFoldDB" id="A0A2G8KKB9"/>
<organism evidence="3 4">
    <name type="scientific">Stichopus japonicus</name>
    <name type="common">Sea cucumber</name>
    <dbReference type="NCBI Taxonomy" id="307972"/>
    <lineage>
        <taxon>Eukaryota</taxon>
        <taxon>Metazoa</taxon>
        <taxon>Echinodermata</taxon>
        <taxon>Eleutherozoa</taxon>
        <taxon>Echinozoa</taxon>
        <taxon>Holothuroidea</taxon>
        <taxon>Aspidochirotacea</taxon>
        <taxon>Aspidochirotida</taxon>
        <taxon>Stichopodidae</taxon>
        <taxon>Apostichopus</taxon>
    </lineage>
</organism>